<evidence type="ECO:0000259" key="1">
    <source>
        <dbReference type="PROSITE" id="PS51186"/>
    </source>
</evidence>
<dbReference type="GO" id="GO:0016747">
    <property type="term" value="F:acyltransferase activity, transferring groups other than amino-acyl groups"/>
    <property type="evidence" value="ECO:0007669"/>
    <property type="project" value="InterPro"/>
</dbReference>
<dbReference type="PANTHER" id="PTHR43451:SF1">
    <property type="entry name" value="ACETYLTRANSFERASE"/>
    <property type="match status" value="1"/>
</dbReference>
<sequence>MYSVIPYQAAYALSVSQIFHEAIHAIDDLQYSPAHKAAWSAKPRSSYHWHKRLSRSRAWIVVDTSQIVAGRPKCCGFINLETRFYSLGYIDSLYVHPEHQGNGLARALYEGLELWAKDRGYPELSVDASILSKEVFLSYGFKVKHRSYQEKLGQVIMGFLMSKSL</sequence>
<gene>
    <name evidence="2" type="ordered locus">SVI_1369</name>
</gene>
<dbReference type="RefSeq" id="WP_013050650.1">
    <property type="nucleotide sequence ID" value="NC_014012.1"/>
</dbReference>
<dbReference type="Gene3D" id="3.40.630.30">
    <property type="match status" value="1"/>
</dbReference>
<dbReference type="Pfam" id="PF13673">
    <property type="entry name" value="Acetyltransf_10"/>
    <property type="match status" value="1"/>
</dbReference>
<dbReference type="Proteomes" id="UP000002350">
    <property type="component" value="Chromosome"/>
</dbReference>
<organism evidence="2 3">
    <name type="scientific">Shewanella violacea (strain JCM 10179 / CIP 106290 / LMG 19151 / DSS12)</name>
    <dbReference type="NCBI Taxonomy" id="637905"/>
    <lineage>
        <taxon>Bacteria</taxon>
        <taxon>Pseudomonadati</taxon>
        <taxon>Pseudomonadota</taxon>
        <taxon>Gammaproteobacteria</taxon>
        <taxon>Alteromonadales</taxon>
        <taxon>Shewanellaceae</taxon>
        <taxon>Shewanella</taxon>
    </lineage>
</organism>
<keyword evidence="2" id="KW-0808">Transferase</keyword>
<keyword evidence="3" id="KW-1185">Reference proteome</keyword>
<dbReference type="AlphaFoldDB" id="D4ZI41"/>
<feature type="domain" description="N-acetyltransferase" evidence="1">
    <location>
        <begin position="13"/>
        <end position="165"/>
    </location>
</feature>
<proteinExistence type="predicted"/>
<dbReference type="eggNOG" id="COG1247">
    <property type="taxonomic scope" value="Bacteria"/>
</dbReference>
<dbReference type="EMBL" id="AP011177">
    <property type="protein sequence ID" value="BAJ01340.1"/>
    <property type="molecule type" value="Genomic_DNA"/>
</dbReference>
<dbReference type="OrthoDB" id="5355033at2"/>
<dbReference type="HOGENOM" id="CLU_087351_0_1_6"/>
<dbReference type="InterPro" id="IPR000182">
    <property type="entry name" value="GNAT_dom"/>
</dbReference>
<dbReference type="SUPFAM" id="SSF55729">
    <property type="entry name" value="Acyl-CoA N-acyltransferases (Nat)"/>
    <property type="match status" value="1"/>
</dbReference>
<protein>
    <submittedName>
        <fullName evidence="2">Acetyltransferase, GNAT family</fullName>
    </submittedName>
</protein>
<evidence type="ECO:0000313" key="3">
    <source>
        <dbReference type="Proteomes" id="UP000002350"/>
    </source>
</evidence>
<name>D4ZI41_SHEVD</name>
<evidence type="ECO:0000313" key="2">
    <source>
        <dbReference type="EMBL" id="BAJ01340.1"/>
    </source>
</evidence>
<accession>D4ZI41</accession>
<dbReference type="PANTHER" id="PTHR43451">
    <property type="entry name" value="ACETYLTRANSFERASE (GNAT) FAMILY PROTEIN"/>
    <property type="match status" value="1"/>
</dbReference>
<dbReference type="CDD" id="cd04301">
    <property type="entry name" value="NAT_SF"/>
    <property type="match status" value="1"/>
</dbReference>
<dbReference type="InterPro" id="IPR016181">
    <property type="entry name" value="Acyl_CoA_acyltransferase"/>
</dbReference>
<dbReference type="PROSITE" id="PS51186">
    <property type="entry name" value="GNAT"/>
    <property type="match status" value="1"/>
</dbReference>
<dbReference type="InterPro" id="IPR052564">
    <property type="entry name" value="N-acetyltrans/Recomb-assoc"/>
</dbReference>
<dbReference type="KEGG" id="svo:SVI_1369"/>
<reference evidence="3" key="1">
    <citation type="journal article" date="2010" name="Mol. Biosyst.">
        <title>Complete genome sequence and comparative analysis of Shewanella violacea, a psychrophilic and piezophilic bacterium from deep sea floor sediments.</title>
        <authorList>
            <person name="Aono E."/>
            <person name="Baba T."/>
            <person name="Ara T."/>
            <person name="Nishi T."/>
            <person name="Nakamichi T."/>
            <person name="Inamoto E."/>
            <person name="Toyonaga H."/>
            <person name="Hasegawa M."/>
            <person name="Takai Y."/>
            <person name="Okumura Y."/>
            <person name="Baba M."/>
            <person name="Tomita M."/>
            <person name="Kato C."/>
            <person name="Oshima T."/>
            <person name="Nakasone K."/>
            <person name="Mori H."/>
        </authorList>
    </citation>
    <scope>NUCLEOTIDE SEQUENCE [LARGE SCALE GENOMIC DNA]</scope>
    <source>
        <strain evidence="3">JCM 10179 / CIP 106290 / LMG 19151 / DSS12</strain>
    </source>
</reference>